<dbReference type="InterPro" id="IPR027434">
    <property type="entry name" value="Homing_endonucl"/>
</dbReference>
<evidence type="ECO:0000313" key="2">
    <source>
        <dbReference type="Proteomes" id="UP000075531"/>
    </source>
</evidence>
<accession>A0A151AZ87</accession>
<dbReference type="EMBL" id="LTBA01000036">
    <property type="protein sequence ID" value="KYH32862.1"/>
    <property type="molecule type" value="Genomic_DNA"/>
</dbReference>
<proteinExistence type="predicted"/>
<dbReference type="AlphaFoldDB" id="A0A151AZ87"/>
<dbReference type="PATRIC" id="fig|1121338.3.peg.2299"/>
<dbReference type="Gene3D" id="3.10.28.10">
    <property type="entry name" value="Homing endonucleases"/>
    <property type="match status" value="1"/>
</dbReference>
<dbReference type="OrthoDB" id="5783349at2"/>
<comment type="caution">
    <text evidence="1">The sequence shown here is derived from an EMBL/GenBank/DDBJ whole genome shotgun (WGS) entry which is preliminary data.</text>
</comment>
<protein>
    <recommendedName>
        <fullName evidence="3">LAGLIDADG endonuclease</fullName>
    </recommendedName>
</protein>
<evidence type="ECO:0000313" key="1">
    <source>
        <dbReference type="EMBL" id="KYH32862.1"/>
    </source>
</evidence>
<keyword evidence="2" id="KW-1185">Reference proteome</keyword>
<reference evidence="1 2" key="1">
    <citation type="submission" date="2016-02" db="EMBL/GenBank/DDBJ databases">
        <title>Genome sequence of Clostridium tepidiprofundi DSM 19306.</title>
        <authorList>
            <person name="Poehlein A."/>
            <person name="Daniel R."/>
        </authorList>
    </citation>
    <scope>NUCLEOTIDE SEQUENCE [LARGE SCALE GENOMIC DNA]</scope>
    <source>
        <strain evidence="1 2">DSM 19306</strain>
    </source>
</reference>
<name>A0A151AZ87_9CLOT</name>
<dbReference type="SUPFAM" id="SSF55608">
    <property type="entry name" value="Homing endonucleases"/>
    <property type="match status" value="1"/>
</dbReference>
<gene>
    <name evidence="1" type="ORF">CLTEP_22290</name>
</gene>
<dbReference type="STRING" id="1121338.CLTEP_22290"/>
<dbReference type="RefSeq" id="WP_066826670.1">
    <property type="nucleotide sequence ID" value="NZ_LTBA01000036.1"/>
</dbReference>
<evidence type="ECO:0008006" key="3">
    <source>
        <dbReference type="Google" id="ProtNLM"/>
    </source>
</evidence>
<sequence length="136" mass="16027">MTEEEKSYIAGIIDGEGSIMLIKFHSNQYPSPCISISSTTIELLEWIKFKTKVGTINKKKNYNPQKHKKSYTYCVKYNDAINLLKEIEPYLIIESKRKRTKLIIEKYKKVTPRNGKYSKEMLEAKEKFYNDFISIK</sequence>
<organism evidence="1 2">
    <name type="scientific">Clostridium tepidiprofundi DSM 19306</name>
    <dbReference type="NCBI Taxonomy" id="1121338"/>
    <lineage>
        <taxon>Bacteria</taxon>
        <taxon>Bacillati</taxon>
        <taxon>Bacillota</taxon>
        <taxon>Clostridia</taxon>
        <taxon>Eubacteriales</taxon>
        <taxon>Clostridiaceae</taxon>
        <taxon>Clostridium</taxon>
    </lineage>
</organism>
<dbReference type="Proteomes" id="UP000075531">
    <property type="component" value="Unassembled WGS sequence"/>
</dbReference>